<accession>A0A9E8HI28</accession>
<dbReference type="KEGG" id="asem:NNL22_00260"/>
<dbReference type="InterPro" id="IPR016187">
    <property type="entry name" value="CTDL_fold"/>
</dbReference>
<dbReference type="EMBL" id="CP101527">
    <property type="protein sequence ID" value="UZW75073.1"/>
    <property type="molecule type" value="Genomic_DNA"/>
</dbReference>
<dbReference type="PANTHER" id="PTHR23150">
    <property type="entry name" value="SULFATASE MODIFYING FACTOR 1, 2"/>
    <property type="match status" value="1"/>
</dbReference>
<evidence type="ECO:0000256" key="1">
    <source>
        <dbReference type="SAM" id="SignalP"/>
    </source>
</evidence>
<sequence>MIMPTRNHLLSSILALSGLLSACQSPSDDAPTLESDIKRVIQQTLDNMVFVEGGSFIMGDFGKLERNSDGSQFLAHWSSDKDDDFLHRVTLDSFSINKYEVTWEEFDTFSRATNRQLYEDGLWFHKPQIPAFMPNWNEAKAYCDWLAKQTGLAFDMPTEAQWEYAARSRGLNVPFATNDGMIDRNGSNISGWNDDPKHAMVGDYYPPNPLGLHHMSGNVSEYVKDWYAEDYYQHSPELNPQGPITGVKKVIRGGSYDSSSRFNLVVNRDSVEPDKADYVGLRCVVNNPTPIHR</sequence>
<dbReference type="Gene3D" id="3.90.1580.10">
    <property type="entry name" value="paralog of FGE (formylglycine-generating enzyme)"/>
    <property type="match status" value="1"/>
</dbReference>
<evidence type="ECO:0000259" key="2">
    <source>
        <dbReference type="Pfam" id="PF03781"/>
    </source>
</evidence>
<organism evidence="3 4">
    <name type="scientific">Alkalimarinus sediminis</name>
    <dbReference type="NCBI Taxonomy" id="1632866"/>
    <lineage>
        <taxon>Bacteria</taxon>
        <taxon>Pseudomonadati</taxon>
        <taxon>Pseudomonadota</taxon>
        <taxon>Gammaproteobacteria</taxon>
        <taxon>Alteromonadales</taxon>
        <taxon>Alteromonadaceae</taxon>
        <taxon>Alkalimarinus</taxon>
    </lineage>
</organism>
<dbReference type="PROSITE" id="PS51257">
    <property type="entry name" value="PROKAR_LIPOPROTEIN"/>
    <property type="match status" value="1"/>
</dbReference>
<dbReference type="AlphaFoldDB" id="A0A9E8HI28"/>
<keyword evidence="1" id="KW-0732">Signal</keyword>
<dbReference type="InterPro" id="IPR042095">
    <property type="entry name" value="SUMF_sf"/>
</dbReference>
<dbReference type="SUPFAM" id="SSF56436">
    <property type="entry name" value="C-type lectin-like"/>
    <property type="match status" value="1"/>
</dbReference>
<name>A0A9E8HI28_9ALTE</name>
<dbReference type="RefSeq" id="WP_267267799.1">
    <property type="nucleotide sequence ID" value="NZ_CP101527.1"/>
</dbReference>
<keyword evidence="4" id="KW-1185">Reference proteome</keyword>
<reference evidence="3" key="1">
    <citation type="submission" date="2022-07" db="EMBL/GenBank/DDBJ databases">
        <title>Alkalimarinus sp. nov., isolated from gut of a Alitta virens.</title>
        <authorList>
            <person name="Yang A.I."/>
            <person name="Shin N.-R."/>
        </authorList>
    </citation>
    <scope>NUCLEOTIDE SEQUENCE</scope>
    <source>
        <strain evidence="3">FA028</strain>
    </source>
</reference>
<dbReference type="PANTHER" id="PTHR23150:SF19">
    <property type="entry name" value="FORMYLGLYCINE-GENERATING ENZYME"/>
    <property type="match status" value="1"/>
</dbReference>
<feature type="chain" id="PRO_5039491527" evidence="1">
    <location>
        <begin position="23"/>
        <end position="293"/>
    </location>
</feature>
<dbReference type="InterPro" id="IPR051043">
    <property type="entry name" value="Sulfatase_Mod_Factor_Kinase"/>
</dbReference>
<proteinExistence type="predicted"/>
<feature type="domain" description="Sulfatase-modifying factor enzyme-like" evidence="2">
    <location>
        <begin position="45"/>
        <end position="284"/>
    </location>
</feature>
<gene>
    <name evidence="3" type="ORF">NNL22_00260</name>
</gene>
<dbReference type="InterPro" id="IPR005532">
    <property type="entry name" value="SUMF_dom"/>
</dbReference>
<evidence type="ECO:0000313" key="4">
    <source>
        <dbReference type="Proteomes" id="UP001164472"/>
    </source>
</evidence>
<protein>
    <submittedName>
        <fullName evidence="3">Formylglycine-generating enzyme family protein</fullName>
    </submittedName>
</protein>
<dbReference type="Pfam" id="PF03781">
    <property type="entry name" value="FGE-sulfatase"/>
    <property type="match status" value="1"/>
</dbReference>
<evidence type="ECO:0000313" key="3">
    <source>
        <dbReference type="EMBL" id="UZW75073.1"/>
    </source>
</evidence>
<dbReference type="GO" id="GO:0120147">
    <property type="term" value="F:formylglycine-generating oxidase activity"/>
    <property type="evidence" value="ECO:0007669"/>
    <property type="project" value="TreeGrafter"/>
</dbReference>
<dbReference type="Proteomes" id="UP001164472">
    <property type="component" value="Chromosome"/>
</dbReference>
<feature type="signal peptide" evidence="1">
    <location>
        <begin position="1"/>
        <end position="22"/>
    </location>
</feature>